<keyword evidence="3" id="KW-1185">Reference proteome</keyword>
<sequence>MLLVSLAIFGCFAVLAHAESADGTDSDKMKLKMCSPSSEGNYCCYKLDLKKDCYPDRAQCLRECCKGWNAWKNPNCTEDIASPSPLE</sequence>
<comment type="caution">
    <text evidence="2">The sequence shown here is derived from an EMBL/GenBank/DDBJ whole genome shotgun (WGS) entry which is preliminary data.</text>
</comment>
<name>A0A8J5RYV4_ZIZPA</name>
<keyword evidence="1" id="KW-0732">Signal</keyword>
<protein>
    <submittedName>
        <fullName evidence="2">Uncharacterized protein</fullName>
    </submittedName>
</protein>
<feature type="signal peptide" evidence="1">
    <location>
        <begin position="1"/>
        <end position="18"/>
    </location>
</feature>
<evidence type="ECO:0000313" key="2">
    <source>
        <dbReference type="EMBL" id="KAG8051700.1"/>
    </source>
</evidence>
<organism evidence="2 3">
    <name type="scientific">Zizania palustris</name>
    <name type="common">Northern wild rice</name>
    <dbReference type="NCBI Taxonomy" id="103762"/>
    <lineage>
        <taxon>Eukaryota</taxon>
        <taxon>Viridiplantae</taxon>
        <taxon>Streptophyta</taxon>
        <taxon>Embryophyta</taxon>
        <taxon>Tracheophyta</taxon>
        <taxon>Spermatophyta</taxon>
        <taxon>Magnoliopsida</taxon>
        <taxon>Liliopsida</taxon>
        <taxon>Poales</taxon>
        <taxon>Poaceae</taxon>
        <taxon>BOP clade</taxon>
        <taxon>Oryzoideae</taxon>
        <taxon>Oryzeae</taxon>
        <taxon>Zizaniinae</taxon>
        <taxon>Zizania</taxon>
    </lineage>
</organism>
<reference evidence="2" key="1">
    <citation type="journal article" date="2021" name="bioRxiv">
        <title>Whole Genome Assembly and Annotation of Northern Wild Rice, Zizania palustris L., Supports a Whole Genome Duplication in the Zizania Genus.</title>
        <authorList>
            <person name="Haas M."/>
            <person name="Kono T."/>
            <person name="Macchietto M."/>
            <person name="Millas R."/>
            <person name="McGilp L."/>
            <person name="Shao M."/>
            <person name="Duquette J."/>
            <person name="Hirsch C.N."/>
            <person name="Kimball J."/>
        </authorList>
    </citation>
    <scope>NUCLEOTIDE SEQUENCE</scope>
    <source>
        <tissue evidence="2">Fresh leaf tissue</tissue>
    </source>
</reference>
<evidence type="ECO:0000313" key="3">
    <source>
        <dbReference type="Proteomes" id="UP000729402"/>
    </source>
</evidence>
<proteinExistence type="predicted"/>
<accession>A0A8J5RYV4</accession>
<dbReference type="EMBL" id="JAAALK010000288">
    <property type="protein sequence ID" value="KAG8051700.1"/>
    <property type="molecule type" value="Genomic_DNA"/>
</dbReference>
<feature type="chain" id="PRO_5035148045" evidence="1">
    <location>
        <begin position="19"/>
        <end position="87"/>
    </location>
</feature>
<evidence type="ECO:0000256" key="1">
    <source>
        <dbReference type="SAM" id="SignalP"/>
    </source>
</evidence>
<reference evidence="2" key="2">
    <citation type="submission" date="2021-02" db="EMBL/GenBank/DDBJ databases">
        <authorList>
            <person name="Kimball J.A."/>
            <person name="Haas M.W."/>
            <person name="Macchietto M."/>
            <person name="Kono T."/>
            <person name="Duquette J."/>
            <person name="Shao M."/>
        </authorList>
    </citation>
    <scope>NUCLEOTIDE SEQUENCE</scope>
    <source>
        <tissue evidence="2">Fresh leaf tissue</tissue>
    </source>
</reference>
<dbReference type="AlphaFoldDB" id="A0A8J5RYV4"/>
<gene>
    <name evidence="2" type="ORF">GUJ93_ZPchr0001g32357</name>
</gene>
<dbReference type="Proteomes" id="UP000729402">
    <property type="component" value="Unassembled WGS sequence"/>
</dbReference>